<dbReference type="GO" id="GO:0005794">
    <property type="term" value="C:Golgi apparatus"/>
    <property type="evidence" value="ECO:0007669"/>
    <property type="project" value="TreeGrafter"/>
</dbReference>
<comment type="caution">
    <text evidence="7">The sequence shown here is derived from an EMBL/GenBank/DDBJ whole genome shotgun (WGS) entry which is preliminary data.</text>
</comment>
<gene>
    <name evidence="7" type="ORF">BCR35DRAFT_306437</name>
</gene>
<dbReference type="GO" id="GO:0048471">
    <property type="term" value="C:perinuclear region of cytoplasm"/>
    <property type="evidence" value="ECO:0007669"/>
    <property type="project" value="TreeGrafter"/>
</dbReference>
<feature type="transmembrane region" description="Helical" evidence="6">
    <location>
        <begin position="509"/>
        <end position="530"/>
    </location>
</feature>
<comment type="subcellular location">
    <subcellularLocation>
        <location evidence="1">Membrane</location>
        <topology evidence="1">Multi-pass membrane protein</topology>
    </subcellularLocation>
</comment>
<keyword evidence="4 6" id="KW-0472">Membrane</keyword>
<keyword evidence="8" id="KW-1185">Reference proteome</keyword>
<feature type="compositionally biased region" description="Low complexity" evidence="5">
    <location>
        <begin position="1"/>
        <end position="26"/>
    </location>
</feature>
<dbReference type="STRING" id="106004.A0A1Y2EUS8"/>
<keyword evidence="3 6" id="KW-1133">Transmembrane helix</keyword>
<dbReference type="GO" id="GO:0006511">
    <property type="term" value="P:ubiquitin-dependent protein catabolic process"/>
    <property type="evidence" value="ECO:0007669"/>
    <property type="project" value="TreeGrafter"/>
</dbReference>
<feature type="compositionally biased region" description="Gly residues" evidence="5">
    <location>
        <begin position="253"/>
        <end position="264"/>
    </location>
</feature>
<protein>
    <recommendedName>
        <fullName evidence="9">Metal homeostatis protein bsd2</fullName>
    </recommendedName>
</protein>
<dbReference type="GO" id="GO:0031398">
    <property type="term" value="P:positive regulation of protein ubiquitination"/>
    <property type="evidence" value="ECO:0007669"/>
    <property type="project" value="TreeGrafter"/>
</dbReference>
<evidence type="ECO:0008006" key="9">
    <source>
        <dbReference type="Google" id="ProtNLM"/>
    </source>
</evidence>
<feature type="compositionally biased region" description="Acidic residues" evidence="5">
    <location>
        <begin position="38"/>
        <end position="53"/>
    </location>
</feature>
<feature type="region of interest" description="Disordered" evidence="5">
    <location>
        <begin position="186"/>
        <end position="264"/>
    </location>
</feature>
<proteinExistence type="predicted"/>
<feature type="compositionally biased region" description="Low complexity" evidence="5">
    <location>
        <begin position="57"/>
        <end position="72"/>
    </location>
</feature>
<evidence type="ECO:0000256" key="2">
    <source>
        <dbReference type="ARBA" id="ARBA00022692"/>
    </source>
</evidence>
<evidence type="ECO:0000256" key="3">
    <source>
        <dbReference type="ARBA" id="ARBA00022989"/>
    </source>
</evidence>
<evidence type="ECO:0000256" key="6">
    <source>
        <dbReference type="SAM" id="Phobius"/>
    </source>
</evidence>
<dbReference type="GO" id="GO:0030001">
    <property type="term" value="P:metal ion transport"/>
    <property type="evidence" value="ECO:0007669"/>
    <property type="project" value="InterPro"/>
</dbReference>
<feature type="region of interest" description="Disordered" evidence="5">
    <location>
        <begin position="1"/>
        <end position="173"/>
    </location>
</feature>
<name>A0A1Y2EUS8_9BASI</name>
<dbReference type="GO" id="GO:0016020">
    <property type="term" value="C:membrane"/>
    <property type="evidence" value="ECO:0007669"/>
    <property type="project" value="UniProtKB-SubCell"/>
</dbReference>
<reference evidence="7 8" key="1">
    <citation type="submission" date="2016-07" db="EMBL/GenBank/DDBJ databases">
        <title>Pervasive Adenine N6-methylation of Active Genes in Fungi.</title>
        <authorList>
            <consortium name="DOE Joint Genome Institute"/>
            <person name="Mondo S.J."/>
            <person name="Dannebaum R.O."/>
            <person name="Kuo R.C."/>
            <person name="Labutti K."/>
            <person name="Haridas S."/>
            <person name="Kuo A."/>
            <person name="Salamov A."/>
            <person name="Ahrendt S.R."/>
            <person name="Lipzen A."/>
            <person name="Sullivan W."/>
            <person name="Andreopoulos W.B."/>
            <person name="Clum A."/>
            <person name="Lindquist E."/>
            <person name="Daum C."/>
            <person name="Ramamoorthy G.K."/>
            <person name="Gryganskyi A."/>
            <person name="Culley D."/>
            <person name="Magnuson J.K."/>
            <person name="James T.Y."/>
            <person name="O'Malley M.A."/>
            <person name="Stajich J.E."/>
            <person name="Spatafora J.W."/>
            <person name="Visel A."/>
            <person name="Grigoriev I.V."/>
        </authorList>
    </citation>
    <scope>NUCLEOTIDE SEQUENCE [LARGE SCALE GENOMIC DNA]</scope>
    <source>
        <strain evidence="7 8">62-1032</strain>
    </source>
</reference>
<dbReference type="Pfam" id="PF10176">
    <property type="entry name" value="NEDD4_Bsd2"/>
    <property type="match status" value="1"/>
</dbReference>
<evidence type="ECO:0000313" key="7">
    <source>
        <dbReference type="EMBL" id="ORY75024.1"/>
    </source>
</evidence>
<feature type="transmembrane region" description="Helical" evidence="6">
    <location>
        <begin position="344"/>
        <end position="366"/>
    </location>
</feature>
<dbReference type="EMBL" id="MCGR01000039">
    <property type="protein sequence ID" value="ORY75024.1"/>
    <property type="molecule type" value="Genomic_DNA"/>
</dbReference>
<dbReference type="Proteomes" id="UP000193467">
    <property type="component" value="Unassembled WGS sequence"/>
</dbReference>
<sequence>MSLSYLRFGGSSSSRSNSTSLPTNSRGGATQPDFGAFDSDDDDDEDGEGEEDAPILSSTAASRPPTNTTTTTHQSISLGSDLIDPLTSHSASSHSSSPNHHQPSAPSPARIPGAYDFEPQGHEGGNPILHGQRRSSLSSGTTDDDGLGGGRLGALTSSAGGAGGGGASYRRPLSLRERLLPSALYARLSQRPTTTAEGDEQSSGLLFSHDGDGHDSSSSDAEGGGTSYPPRGTPSHVPLPARPPQFAAPAGAAPGGGGGRVFGGGQGNDGVFANLSAKPDGVNGGDYVGGDEGDNKDEVLPAYEVAAMDTTPPYWETTVITPGGVLGPDDICVDGLPVGNLFGFAWNLLVSMSFQFVGFLLTYLLHTTHAAKNGSRAGLGITLIQLGFYLKQRAEHPELDFPGDATGLDGSLGPGSTSSTGAGGVNDINDPNNWSWWGGVSAPSSDTLPSSTASALGSLPTQLHGALSGVLDASDPDIQEAMRNGSMPSLTGQISQEEMMRMSTAANEWMAFMMVTVGSFLVIGAVLSYWRAVRSVLAPFPPFSLFR</sequence>
<dbReference type="CDD" id="cd22212">
    <property type="entry name" value="NDFIP-like"/>
    <property type="match status" value="1"/>
</dbReference>
<evidence type="ECO:0000256" key="5">
    <source>
        <dbReference type="SAM" id="MobiDB-lite"/>
    </source>
</evidence>
<evidence type="ECO:0000256" key="4">
    <source>
        <dbReference type="ARBA" id="ARBA00023136"/>
    </source>
</evidence>
<feature type="compositionally biased region" description="Low complexity" evidence="5">
    <location>
        <begin position="88"/>
        <end position="108"/>
    </location>
</feature>
<feature type="region of interest" description="Disordered" evidence="5">
    <location>
        <begin position="400"/>
        <end position="425"/>
    </location>
</feature>
<dbReference type="GO" id="GO:0007034">
    <property type="term" value="P:vacuolar transport"/>
    <property type="evidence" value="ECO:0007669"/>
    <property type="project" value="InterPro"/>
</dbReference>
<dbReference type="AlphaFoldDB" id="A0A1Y2EUS8"/>
<organism evidence="7 8">
    <name type="scientific">Leucosporidium creatinivorum</name>
    <dbReference type="NCBI Taxonomy" id="106004"/>
    <lineage>
        <taxon>Eukaryota</taxon>
        <taxon>Fungi</taxon>
        <taxon>Dikarya</taxon>
        <taxon>Basidiomycota</taxon>
        <taxon>Pucciniomycotina</taxon>
        <taxon>Microbotryomycetes</taxon>
        <taxon>Leucosporidiales</taxon>
        <taxon>Leucosporidium</taxon>
    </lineage>
</organism>
<dbReference type="InterPro" id="IPR019325">
    <property type="entry name" value="NEDD4/Bsd2"/>
</dbReference>
<accession>A0A1Y2EUS8</accession>
<feature type="compositionally biased region" description="Polar residues" evidence="5">
    <location>
        <begin position="190"/>
        <end position="205"/>
    </location>
</feature>
<dbReference type="InParanoid" id="A0A1Y2EUS8"/>
<dbReference type="PANTHER" id="PTHR13396:SF5">
    <property type="entry name" value="NEDD4 FAMILY INTERACTING PROTEIN"/>
    <property type="match status" value="1"/>
</dbReference>
<feature type="compositionally biased region" description="Low complexity" evidence="5">
    <location>
        <begin position="406"/>
        <end position="420"/>
    </location>
</feature>
<keyword evidence="2 6" id="KW-0812">Transmembrane</keyword>
<evidence type="ECO:0000313" key="8">
    <source>
        <dbReference type="Proteomes" id="UP000193467"/>
    </source>
</evidence>
<dbReference type="GO" id="GO:0005783">
    <property type="term" value="C:endoplasmic reticulum"/>
    <property type="evidence" value="ECO:0007669"/>
    <property type="project" value="TreeGrafter"/>
</dbReference>
<evidence type="ECO:0000256" key="1">
    <source>
        <dbReference type="ARBA" id="ARBA00004141"/>
    </source>
</evidence>
<dbReference type="OrthoDB" id="10003116at2759"/>
<dbReference type="PANTHER" id="PTHR13396">
    <property type="entry name" value="NEDD4 FAMILY INTERACTING PROTEIN 1/2"/>
    <property type="match status" value="1"/>
</dbReference>